<evidence type="ECO:0000313" key="2">
    <source>
        <dbReference type="Proteomes" id="UP000627538"/>
    </source>
</evidence>
<keyword evidence="2" id="KW-1185">Reference proteome</keyword>
<dbReference type="EMBL" id="JACRUO010000001">
    <property type="protein sequence ID" value="MBD3689652.1"/>
    <property type="molecule type" value="Genomic_DNA"/>
</dbReference>
<proteinExistence type="predicted"/>
<evidence type="ECO:0000313" key="1">
    <source>
        <dbReference type="EMBL" id="MBD3689652.1"/>
    </source>
</evidence>
<dbReference type="RefSeq" id="WP_191071683.1">
    <property type="nucleotide sequence ID" value="NZ_CP060506.1"/>
</dbReference>
<comment type="caution">
    <text evidence="1">The sequence shown here is derived from an EMBL/GenBank/DDBJ whole genome shotgun (WGS) entry which is preliminary data.</text>
</comment>
<organism evidence="1 2">
    <name type="scientific">Nanchangia anserum</name>
    <dbReference type="NCBI Taxonomy" id="2692125"/>
    <lineage>
        <taxon>Bacteria</taxon>
        <taxon>Bacillati</taxon>
        <taxon>Actinomycetota</taxon>
        <taxon>Actinomycetes</taxon>
        <taxon>Actinomycetales</taxon>
        <taxon>Actinomycetaceae</taxon>
        <taxon>Nanchangia</taxon>
    </lineage>
</organism>
<dbReference type="Gene3D" id="3.40.50.12580">
    <property type="match status" value="1"/>
</dbReference>
<reference evidence="1 2" key="1">
    <citation type="submission" date="2020-08" db="EMBL/GenBank/DDBJ databases">
        <title>Winkia gen. nov., sp. nov., isolated from faeces of the Anser albifrons in China.</title>
        <authorList>
            <person name="Liu Q."/>
        </authorList>
    </citation>
    <scope>NUCLEOTIDE SEQUENCE [LARGE SCALE GENOMIC DNA]</scope>
    <source>
        <strain evidence="1 2">C62</strain>
    </source>
</reference>
<dbReference type="AlphaFoldDB" id="A0A8I0GF16"/>
<dbReference type="Proteomes" id="UP000627538">
    <property type="component" value="Unassembled WGS sequence"/>
</dbReference>
<dbReference type="InterPro" id="IPR043148">
    <property type="entry name" value="TagF_C"/>
</dbReference>
<dbReference type="SUPFAM" id="SSF53756">
    <property type="entry name" value="UDP-Glycosyltransferase/glycogen phosphorylase"/>
    <property type="match status" value="1"/>
</dbReference>
<gene>
    <name evidence="1" type="ORF">H8R10_05355</name>
</gene>
<sequence length="474" mass="53953">MRTYVMTALRSAMGRCRSALRTAEIFDMVGETKNGVDEALSRLRALDERLTRVEATADLTRHFSETGREIAQMIARRKIPRSRARVLFLIHHRDALYSQVPVIEAMRDDPDFDVIVASIDHCYPSDAEARYAGEAEVHQALTHFGIDHLRFASQSRWDDLMWIRTLDPDIIFRQSQWEPDIEAPFRTFEVRSARLALIPYEMANLVDNPREPGAAHSAVDNYFHKNAWAVFCVSEEWRDTWAAAEAPATGARQFYGTGHPKVQALRERLRQSSTSERPFTVLWSAHHSIDDEWINFGTYPDTAPLMIELAHAHPEWEFIFSAHPALIAKLEERPQLRDLRERWDELPNTRYFAGGGDYAAVFNDSDVLVCDGVSWLMEYQLTAKPVVFIERAHHAPFNDFGRVVREGTNVVTTGKELTTILEHVAAGGTDPAAQGQQRVRELLRVDHDAVAEIVATIKTKLREEGWHPTSTSTP</sequence>
<accession>A0A8I0GF16</accession>
<name>A0A8I0GF16_9ACTO</name>
<protein>
    <submittedName>
        <fullName evidence="1">Uncharacterized protein</fullName>
    </submittedName>
</protein>